<proteinExistence type="predicted"/>
<dbReference type="EMBL" id="APLF01000009">
    <property type="protein sequence ID" value="EMY80994.1"/>
    <property type="molecule type" value="Genomic_DNA"/>
</dbReference>
<dbReference type="eggNOG" id="ENOG5032BEC">
    <property type="taxonomic scope" value="Bacteria"/>
</dbReference>
<keyword evidence="1" id="KW-0449">Lipoprotein</keyword>
<gene>
    <name evidence="1" type="ORF">pgond44_10551</name>
</gene>
<dbReference type="RefSeq" id="WP_003441318.1">
    <property type="nucleotide sequence ID" value="NZ_APLF01000009.1"/>
</dbReference>
<name>N1WV81_9FLAO</name>
<dbReference type="AlphaFoldDB" id="N1WV81"/>
<dbReference type="Proteomes" id="UP000012317">
    <property type="component" value="Unassembled WGS sequence"/>
</dbReference>
<evidence type="ECO:0000313" key="2">
    <source>
        <dbReference type="Proteomes" id="UP000012317"/>
    </source>
</evidence>
<accession>N1WV81</accession>
<evidence type="ECO:0000313" key="1">
    <source>
        <dbReference type="EMBL" id="EMY80994.1"/>
    </source>
</evidence>
<keyword evidence="2" id="KW-1185">Reference proteome</keyword>
<comment type="caution">
    <text evidence="1">The sequence shown here is derived from an EMBL/GenBank/DDBJ whole genome shotgun (WGS) entry which is preliminary data.</text>
</comment>
<dbReference type="STRING" id="1189619.pgond44_10551"/>
<organism evidence="1 2">
    <name type="scientific">Psychroflexus gondwanensis ACAM 44</name>
    <dbReference type="NCBI Taxonomy" id="1189619"/>
    <lineage>
        <taxon>Bacteria</taxon>
        <taxon>Pseudomonadati</taxon>
        <taxon>Bacteroidota</taxon>
        <taxon>Flavobacteriia</taxon>
        <taxon>Flavobacteriales</taxon>
        <taxon>Flavobacteriaceae</taxon>
        <taxon>Psychroflexus</taxon>
    </lineage>
</organism>
<sequence length="110" mass="12970">MSRNNKELLSTTPQNRNEFGAMVSQLAFEMGNKVHLFTENRDTIEIADFVYPRMYGMSKATTIMFVYPREEEKLKEEYLNFTVEDIGLYTGEVRFKIDIEKIKNEPILNF</sequence>
<reference evidence="1 2" key="1">
    <citation type="journal article" date="2014" name="Genome Biol. Evol.">
        <title>Extensive gene acquisition in the extremely psychrophilic bacterial species Psychroflexus torquis and the link to sea-ice ecosystem specialism.</title>
        <authorList>
            <person name="Feng S."/>
            <person name="Powell S.M."/>
            <person name="Wilson R."/>
            <person name="Bowman J.P."/>
        </authorList>
    </citation>
    <scope>NUCLEOTIDE SEQUENCE [LARGE SCALE GENOMIC DNA]</scope>
    <source>
        <strain evidence="1 2">ACAM 44</strain>
    </source>
</reference>
<protein>
    <submittedName>
        <fullName evidence="1">Lipoprotein</fullName>
    </submittedName>
</protein>